<dbReference type="EMBL" id="KN847318">
    <property type="protein sequence ID" value="KIW59181.1"/>
    <property type="molecule type" value="Genomic_DNA"/>
</dbReference>
<dbReference type="HOGENOM" id="CLU_609781_0_0_1"/>
<dbReference type="AlphaFoldDB" id="A0A0D2C2W7"/>
<evidence type="ECO:0000313" key="1">
    <source>
        <dbReference type="EMBL" id="KIW59181.1"/>
    </source>
</evidence>
<dbReference type="Proteomes" id="UP000054342">
    <property type="component" value="Unassembled WGS sequence"/>
</dbReference>
<dbReference type="RefSeq" id="XP_013319765.1">
    <property type="nucleotide sequence ID" value="XM_013464311.1"/>
</dbReference>
<accession>A0A0D2C2W7</accession>
<gene>
    <name evidence="1" type="ORF">PV05_03648</name>
</gene>
<dbReference type="PANTHER" id="PTHR40788">
    <property type="entry name" value="CLR5 DOMAIN-CONTAINING PROTEIN-RELATED"/>
    <property type="match status" value="1"/>
</dbReference>
<keyword evidence="2" id="KW-1185">Reference proteome</keyword>
<proteinExistence type="predicted"/>
<organism evidence="1 2">
    <name type="scientific">Exophiala xenobiotica</name>
    <dbReference type="NCBI Taxonomy" id="348802"/>
    <lineage>
        <taxon>Eukaryota</taxon>
        <taxon>Fungi</taxon>
        <taxon>Dikarya</taxon>
        <taxon>Ascomycota</taxon>
        <taxon>Pezizomycotina</taxon>
        <taxon>Eurotiomycetes</taxon>
        <taxon>Chaetothyriomycetidae</taxon>
        <taxon>Chaetothyriales</taxon>
        <taxon>Herpotrichiellaceae</taxon>
        <taxon>Exophiala</taxon>
    </lineage>
</organism>
<sequence>MPARHRPDVRAVLDQDNIDGHQDNSIFKWPYINLEDLLPKESLLLLLNSRGRHQPAVFAHFDLASMTLRATFHKLPEIILHGCTTFYVMSMSEHSRPNTYGQLVESKLGTAEEMHCFKENPDRCFNQIQCKMLAFLLNGCYEILHDSPRGALVDPTLPTLPEPEPIMVNEAYYQVSTIAAETPYQVPTRLDTRRLLRLVEAARLAAEDHLWDMREDPSYFGRFITDWAQHDSRNQPQFHGQKPNQSAKVFWSHTIMVELAIAHQNLVSWDMLYRETKVLNDLASGELGLFNRSKPLPKGIEGACLKILAAIKMFAMILVCRFVGAARQRLRNVPGKVQRLSPSLTRMGSNSQDHLVTLLRVLGAGEDYWVRKMGLQNLIDELKRLLDQDTEQKERLSPYAKSIFAELAVASRMRCESMSLHSWAMVFPVKLEEGEFSDESFPMTVPPET</sequence>
<evidence type="ECO:0000313" key="2">
    <source>
        <dbReference type="Proteomes" id="UP000054342"/>
    </source>
</evidence>
<dbReference type="GeneID" id="25325556"/>
<reference evidence="1 2" key="1">
    <citation type="submission" date="2015-01" db="EMBL/GenBank/DDBJ databases">
        <title>The Genome Sequence of Exophiala xenobiotica CBS118157.</title>
        <authorList>
            <consortium name="The Broad Institute Genomics Platform"/>
            <person name="Cuomo C."/>
            <person name="de Hoog S."/>
            <person name="Gorbushina A."/>
            <person name="Stielow B."/>
            <person name="Teixiera M."/>
            <person name="Abouelleil A."/>
            <person name="Chapman S.B."/>
            <person name="Priest M."/>
            <person name="Young S.K."/>
            <person name="Wortman J."/>
            <person name="Nusbaum C."/>
            <person name="Birren B."/>
        </authorList>
    </citation>
    <scope>NUCLEOTIDE SEQUENCE [LARGE SCALE GENOMIC DNA]</scope>
    <source>
        <strain evidence="1 2">CBS 118157</strain>
    </source>
</reference>
<dbReference type="OrthoDB" id="2922289at2759"/>
<dbReference type="STRING" id="348802.A0A0D2C2W7"/>
<name>A0A0D2C2W7_9EURO</name>
<dbReference type="PANTHER" id="PTHR40788:SF2">
    <property type="entry name" value="CLR5 DOMAIN-CONTAINING PROTEIN"/>
    <property type="match status" value="1"/>
</dbReference>
<protein>
    <submittedName>
        <fullName evidence="1">Uncharacterized protein</fullName>
    </submittedName>
</protein>